<dbReference type="Pfam" id="PF03008">
    <property type="entry name" value="DUF234"/>
    <property type="match status" value="1"/>
</dbReference>
<name>A0A7V8HQ37_9BIFI</name>
<accession>A0A7V8HQ37</accession>
<comment type="caution">
    <text evidence="3">The sequence shown here is derived from an EMBL/GenBank/DDBJ whole genome shotgun (WGS) entry which is preliminary data.</text>
</comment>
<dbReference type="Gene3D" id="3.40.50.300">
    <property type="entry name" value="P-loop containing nucleotide triphosphate hydrolases"/>
    <property type="match status" value="1"/>
</dbReference>
<dbReference type="InterPro" id="IPR011579">
    <property type="entry name" value="ATPase_dom"/>
</dbReference>
<evidence type="ECO:0000313" key="3">
    <source>
        <dbReference type="EMBL" id="KFI82669.1"/>
    </source>
</evidence>
<organism evidence="3 4">
    <name type="scientific">Bifidobacterium pullorum</name>
    <dbReference type="NCBI Taxonomy" id="78448"/>
    <lineage>
        <taxon>Bacteria</taxon>
        <taxon>Bacillati</taxon>
        <taxon>Actinomycetota</taxon>
        <taxon>Actinomycetes</taxon>
        <taxon>Bifidobacteriales</taxon>
        <taxon>Bifidobacteriaceae</taxon>
        <taxon>Bifidobacterium</taxon>
    </lineage>
</organism>
<dbReference type="AlphaFoldDB" id="A0A7V8HQ37"/>
<sequence length="471" mass="53227">MFIDRNRELAALEREYARDQASFVVVYGRRRVGKTALISRFIADKPAIYYLATEESEPQNRAVFQSLVADYLHDDLLRDALLPRWEPVFTAIARSAAEARSNGRRLVIVLDEFQYLGLANPEFPSVFQRIWDTILAKANVMVILCGSLVSMMESQVLSYDSPLYGRRTAQIQLAPIPFRHYGEFFPGLGMRELVERYAVTGGIPKYIELFDDSGDIFEAIESNVLNRSGVLYDEPMFLLRGEVPEVGTYFSMIKVIAAGNRKAGQIAAALQVPVTAVPGKLRTLHNLGIVEREVPVTERNPEKSKRGLYRIVDTYIDFWFRFVQPNLSYIESGHPQVAMARIRRNFVDNHVSYVYEGVCRERLWSMGAEGRLPFTPERVGRWWGAGDVEIDAVALSDADRAIVFGECKFWKEPVGANVLRVLEERAGAVDWHRGERKETFALFSVSGFTDELKSIAAARPDVVLVDDSVPA</sequence>
<dbReference type="PANTHER" id="PTHR34704">
    <property type="entry name" value="ATPASE"/>
    <property type="match status" value="1"/>
</dbReference>
<dbReference type="RefSeq" id="WP_043169868.1">
    <property type="nucleotide sequence ID" value="NZ_CALUOJ010000011.1"/>
</dbReference>
<evidence type="ECO:0000313" key="4">
    <source>
        <dbReference type="Proteomes" id="UP000029109"/>
    </source>
</evidence>
<protein>
    <submittedName>
        <fullName evidence="3">ATPase</fullName>
    </submittedName>
</protein>
<dbReference type="SUPFAM" id="SSF52540">
    <property type="entry name" value="P-loop containing nucleoside triphosphate hydrolases"/>
    <property type="match status" value="1"/>
</dbReference>
<proteinExistence type="predicted"/>
<gene>
    <name evidence="3" type="ORF">BPULL_2063</name>
</gene>
<dbReference type="GO" id="GO:0005524">
    <property type="term" value="F:ATP binding"/>
    <property type="evidence" value="ECO:0007669"/>
    <property type="project" value="InterPro"/>
</dbReference>
<feature type="domain" description="DUF234" evidence="2">
    <location>
        <begin position="319"/>
        <end position="411"/>
    </location>
</feature>
<feature type="domain" description="ATPase" evidence="1">
    <location>
        <begin position="2"/>
        <end position="209"/>
    </location>
</feature>
<dbReference type="EMBL" id="JGZJ01000008">
    <property type="protein sequence ID" value="KFI82669.1"/>
    <property type="molecule type" value="Genomic_DNA"/>
</dbReference>
<dbReference type="Pfam" id="PF01637">
    <property type="entry name" value="ATPase_2"/>
    <property type="match status" value="1"/>
</dbReference>
<dbReference type="SUPFAM" id="SSF46785">
    <property type="entry name" value="Winged helix' DNA-binding domain"/>
    <property type="match status" value="1"/>
</dbReference>
<reference evidence="3 4" key="1">
    <citation type="submission" date="2014-03" db="EMBL/GenBank/DDBJ databases">
        <title>Genomics of Bifidobacteria.</title>
        <authorList>
            <person name="Ventura M."/>
            <person name="Milani C."/>
            <person name="Lugli G.A."/>
        </authorList>
    </citation>
    <scope>NUCLEOTIDE SEQUENCE [LARGE SCALE GENOMIC DNA]</scope>
    <source>
        <strain evidence="3 4">LMG 21816</strain>
    </source>
</reference>
<dbReference type="PANTHER" id="PTHR34704:SF1">
    <property type="entry name" value="ATPASE"/>
    <property type="match status" value="1"/>
</dbReference>
<dbReference type="InterPro" id="IPR011335">
    <property type="entry name" value="Restrct_endonuc-II-like"/>
</dbReference>
<dbReference type="Proteomes" id="UP000029109">
    <property type="component" value="Unassembled WGS sequence"/>
</dbReference>
<dbReference type="InterPro" id="IPR027417">
    <property type="entry name" value="P-loop_NTPase"/>
</dbReference>
<dbReference type="SUPFAM" id="SSF52980">
    <property type="entry name" value="Restriction endonuclease-like"/>
    <property type="match status" value="1"/>
</dbReference>
<evidence type="ECO:0000259" key="2">
    <source>
        <dbReference type="Pfam" id="PF03008"/>
    </source>
</evidence>
<evidence type="ECO:0000259" key="1">
    <source>
        <dbReference type="Pfam" id="PF01637"/>
    </source>
</evidence>
<dbReference type="InterPro" id="IPR036390">
    <property type="entry name" value="WH_DNA-bd_sf"/>
</dbReference>
<dbReference type="InterPro" id="IPR004256">
    <property type="entry name" value="DUF234"/>
</dbReference>